<keyword evidence="3" id="KW-1185">Reference proteome</keyword>
<feature type="transmembrane region" description="Helical" evidence="1">
    <location>
        <begin position="6"/>
        <end position="22"/>
    </location>
</feature>
<feature type="transmembrane region" description="Helical" evidence="1">
    <location>
        <begin position="34"/>
        <end position="51"/>
    </location>
</feature>
<evidence type="ECO:0000256" key="1">
    <source>
        <dbReference type="SAM" id="Phobius"/>
    </source>
</evidence>
<evidence type="ECO:0000313" key="3">
    <source>
        <dbReference type="Proteomes" id="UP000322876"/>
    </source>
</evidence>
<dbReference type="AlphaFoldDB" id="A0A5A8F4G4"/>
<dbReference type="Pfam" id="PF04474">
    <property type="entry name" value="DUF554"/>
    <property type="match status" value="1"/>
</dbReference>
<keyword evidence="1" id="KW-1133">Transmembrane helix</keyword>
<evidence type="ECO:0000313" key="2">
    <source>
        <dbReference type="EMBL" id="KAA0259024.1"/>
    </source>
</evidence>
<protein>
    <submittedName>
        <fullName evidence="2">DUF554 domain-containing protein</fullName>
    </submittedName>
</protein>
<feature type="transmembrane region" description="Helical" evidence="1">
    <location>
        <begin position="97"/>
        <end position="119"/>
    </location>
</feature>
<reference evidence="2 3" key="1">
    <citation type="submission" date="2019-06" db="EMBL/GenBank/DDBJ databases">
        <title>Genomic insights into carbon and energy metabolism of Deferribacter autotrophicus revealed new metabolic traits in the phylum Deferribacteres.</title>
        <authorList>
            <person name="Slobodkin A.I."/>
            <person name="Slobodkina G.B."/>
            <person name="Allioux M."/>
            <person name="Alain K."/>
            <person name="Jebbar M."/>
            <person name="Shadrin V."/>
            <person name="Kublanov I.V."/>
            <person name="Toshchakov S.V."/>
            <person name="Bonch-Osmolovskaya E.A."/>
        </authorList>
    </citation>
    <scope>NUCLEOTIDE SEQUENCE [LARGE SCALE GENOMIC DNA]</scope>
    <source>
        <strain evidence="2 3">SL50</strain>
    </source>
</reference>
<dbReference type="PANTHER" id="PTHR36111:SF2">
    <property type="entry name" value="INNER MEMBRANE PROTEIN"/>
    <property type="match status" value="1"/>
</dbReference>
<feature type="transmembrane region" description="Helical" evidence="1">
    <location>
        <begin position="139"/>
        <end position="169"/>
    </location>
</feature>
<accession>A0A5A8F4G4</accession>
<gene>
    <name evidence="2" type="ORF">FHQ18_03480</name>
</gene>
<feature type="transmembrane region" description="Helical" evidence="1">
    <location>
        <begin position="181"/>
        <end position="204"/>
    </location>
</feature>
<proteinExistence type="predicted"/>
<sequence length="229" mass="24193">MIIGTVVNTVAVAVGSIIGVTIGKRIKPEIKDAVMKALGLAVVVLGIKMAFEKHDFLLALIAIVIGTAVGEMINIELFLENIGGYFQQKVKSESGNFVLAFVTASVLFCVGSMTIIGAIKDGLSNDPSVLYIKSLLDGVSSIILASTLGIGVFFSIVVILVYQGLLSLLAFKFTFLLNDMYVNGISVVGGIIILGIGLNMLGLTKIKTGNMLPSLFIIPIIDFLAKIIV</sequence>
<keyword evidence="1" id="KW-0472">Membrane</keyword>
<dbReference type="RefSeq" id="WP_149265782.1">
    <property type="nucleotide sequence ID" value="NZ_VFJB01000003.1"/>
</dbReference>
<dbReference type="PANTHER" id="PTHR36111">
    <property type="entry name" value="INNER MEMBRANE PROTEIN-RELATED"/>
    <property type="match status" value="1"/>
</dbReference>
<feature type="transmembrane region" description="Helical" evidence="1">
    <location>
        <begin position="57"/>
        <end position="77"/>
    </location>
</feature>
<comment type="caution">
    <text evidence="2">The sequence shown here is derived from an EMBL/GenBank/DDBJ whole genome shotgun (WGS) entry which is preliminary data.</text>
</comment>
<dbReference type="InterPro" id="IPR007563">
    <property type="entry name" value="DUF554"/>
</dbReference>
<name>A0A5A8F4G4_9BACT</name>
<keyword evidence="1" id="KW-0812">Transmembrane</keyword>
<dbReference type="EMBL" id="VFJB01000003">
    <property type="protein sequence ID" value="KAA0259024.1"/>
    <property type="molecule type" value="Genomic_DNA"/>
</dbReference>
<dbReference type="Proteomes" id="UP000322876">
    <property type="component" value="Unassembled WGS sequence"/>
</dbReference>
<dbReference type="OrthoDB" id="9797976at2"/>
<organism evidence="2 3">
    <name type="scientific">Deferribacter autotrophicus</name>
    <dbReference type="NCBI Taxonomy" id="500465"/>
    <lineage>
        <taxon>Bacteria</taxon>
        <taxon>Pseudomonadati</taxon>
        <taxon>Deferribacterota</taxon>
        <taxon>Deferribacteres</taxon>
        <taxon>Deferribacterales</taxon>
        <taxon>Deferribacteraceae</taxon>
        <taxon>Deferribacter</taxon>
    </lineage>
</organism>